<reference evidence="3" key="1">
    <citation type="submission" date="2016-11" db="UniProtKB">
        <authorList>
            <consortium name="WormBaseParasite"/>
        </authorList>
    </citation>
    <scope>IDENTIFICATION</scope>
</reference>
<dbReference type="WBParaSite" id="L893_g15075.t1">
    <property type="protein sequence ID" value="L893_g15075.t1"/>
    <property type="gene ID" value="L893_g15075"/>
</dbReference>
<protein>
    <submittedName>
        <fullName evidence="3">Uncharacterized protein</fullName>
    </submittedName>
</protein>
<feature type="region of interest" description="Disordered" evidence="1">
    <location>
        <begin position="50"/>
        <end position="86"/>
    </location>
</feature>
<keyword evidence="2" id="KW-1185">Reference proteome</keyword>
<dbReference type="Proteomes" id="UP000095287">
    <property type="component" value="Unplaced"/>
</dbReference>
<organism evidence="2 3">
    <name type="scientific">Steinernema glaseri</name>
    <dbReference type="NCBI Taxonomy" id="37863"/>
    <lineage>
        <taxon>Eukaryota</taxon>
        <taxon>Metazoa</taxon>
        <taxon>Ecdysozoa</taxon>
        <taxon>Nematoda</taxon>
        <taxon>Chromadorea</taxon>
        <taxon>Rhabditida</taxon>
        <taxon>Tylenchina</taxon>
        <taxon>Panagrolaimomorpha</taxon>
        <taxon>Strongyloidoidea</taxon>
        <taxon>Steinernematidae</taxon>
        <taxon>Steinernema</taxon>
    </lineage>
</organism>
<proteinExistence type="predicted"/>
<evidence type="ECO:0000313" key="3">
    <source>
        <dbReference type="WBParaSite" id="L893_g15075.t1"/>
    </source>
</evidence>
<evidence type="ECO:0000256" key="1">
    <source>
        <dbReference type="SAM" id="MobiDB-lite"/>
    </source>
</evidence>
<sequence length="86" mass="10103">MHRFLTSQDRSRRTPSVSVSLRRRRARVVNTLFARFYHRRKQNIRFFASLGPAQRPSSKSEMPLLGLRPPVDRKVHSLPDPCSEQM</sequence>
<accession>A0A1I7YCT6</accession>
<dbReference type="AlphaFoldDB" id="A0A1I7YCT6"/>
<name>A0A1I7YCT6_9BILA</name>
<evidence type="ECO:0000313" key="2">
    <source>
        <dbReference type="Proteomes" id="UP000095287"/>
    </source>
</evidence>